<proteinExistence type="predicted"/>
<evidence type="ECO:0000313" key="2">
    <source>
        <dbReference type="Proteomes" id="UP001337681"/>
    </source>
</evidence>
<dbReference type="RefSeq" id="WP_330145880.1">
    <property type="nucleotide sequence ID" value="NZ_JAZDQU010000001.1"/>
</dbReference>
<keyword evidence="2" id="KW-1185">Reference proteome</keyword>
<protein>
    <submittedName>
        <fullName evidence="1">Uncharacterized protein</fullName>
    </submittedName>
</protein>
<accession>A0ABU7GYD1</accession>
<comment type="caution">
    <text evidence="1">The sequence shown here is derived from an EMBL/GenBank/DDBJ whole genome shotgun (WGS) entry which is preliminary data.</text>
</comment>
<dbReference type="EMBL" id="JAZDQU010000001">
    <property type="protein sequence ID" value="MEE1884006.1"/>
    <property type="molecule type" value="Genomic_DNA"/>
</dbReference>
<organism evidence="1 2">
    <name type="scientific">Pedobacter flavus</name>
    <dbReference type="NCBI Taxonomy" id="3113906"/>
    <lineage>
        <taxon>Bacteria</taxon>
        <taxon>Pseudomonadati</taxon>
        <taxon>Bacteroidota</taxon>
        <taxon>Sphingobacteriia</taxon>
        <taxon>Sphingobacteriales</taxon>
        <taxon>Sphingobacteriaceae</taxon>
        <taxon>Pedobacter</taxon>
    </lineage>
</organism>
<name>A0ABU7GYD1_9SPHI</name>
<evidence type="ECO:0000313" key="1">
    <source>
        <dbReference type="EMBL" id="MEE1884006.1"/>
    </source>
</evidence>
<sequence>MVFLLRLRDLEIFVRKYLIESIAWLGKGLSEGASKSSNGIPIMQSKYQFEDYILADYHLTKNGLFKLDKNFNEEIIQNSEIEKEMKKRFEFFDKKNKKFAVQHKLFPDSIYNQFFK</sequence>
<dbReference type="Proteomes" id="UP001337681">
    <property type="component" value="Unassembled WGS sequence"/>
</dbReference>
<reference evidence="1 2" key="1">
    <citation type="submission" date="2024-01" db="EMBL/GenBank/DDBJ databases">
        <title>Pedobacter sp. nov., isolated from oil-contaminated soil.</title>
        <authorList>
            <person name="Le N.T.T."/>
        </authorList>
    </citation>
    <scope>NUCLEOTIDE SEQUENCE [LARGE SCALE GENOMIC DNA]</scope>
    <source>
        <strain evidence="1 2">VNH31</strain>
    </source>
</reference>
<gene>
    <name evidence="1" type="ORF">VRU49_01120</name>
</gene>